<reference evidence="1 2" key="1">
    <citation type="submission" date="2018-01" db="EMBL/GenBank/DDBJ databases">
        <title>Denitrification phenotypes of diverse strains of Pseudomonas stutzeri.</title>
        <authorList>
            <person name="Milligan D.A."/>
            <person name="Bergaust L."/>
            <person name="Bakken L.R."/>
            <person name="Frostegard A."/>
        </authorList>
    </citation>
    <scope>NUCLEOTIDE SEQUENCE [LARGE SCALE GENOMIC DNA]</scope>
    <source>
        <strain evidence="1 2">24a13</strain>
    </source>
</reference>
<proteinExistence type="predicted"/>
<comment type="caution">
    <text evidence="1">The sequence shown here is derived from an EMBL/GenBank/DDBJ whole genome shotgun (WGS) entry which is preliminary data.</text>
</comment>
<name>A0A2S4AKX3_STUST</name>
<dbReference type="AlphaFoldDB" id="A0A2S4AKX3"/>
<dbReference type="RefSeq" id="WP_103457152.1">
    <property type="nucleotide sequence ID" value="NZ_JAMOHQ010000009.1"/>
</dbReference>
<dbReference type="OrthoDB" id="7058235at2"/>
<protein>
    <submittedName>
        <fullName evidence="1">Uncharacterized protein</fullName>
    </submittedName>
</protein>
<evidence type="ECO:0000313" key="1">
    <source>
        <dbReference type="EMBL" id="POH82148.1"/>
    </source>
</evidence>
<gene>
    <name evidence="1" type="ORF">CXK91_16335</name>
</gene>
<sequence length="191" mass="22703">MLYGSLKDFSKDIKTVEPKELIAKWLESDWPHAFSDQETYSEFWQVIADDWPESETIALAGTGNWRYSLNPFKNFREFDAHSDIDVIVISPAYFERTWVELRSYHRANWSQWNNAQRDTILRSGQNVYCGFVSPKFISDKSNKYRFDFLRKCNSYSSSLIDHREVNLMFFKSREETVDYYERGVRLAKGKL</sequence>
<dbReference type="EMBL" id="PPXG01000006">
    <property type="protein sequence ID" value="POH82148.1"/>
    <property type="molecule type" value="Genomic_DNA"/>
</dbReference>
<evidence type="ECO:0000313" key="2">
    <source>
        <dbReference type="Proteomes" id="UP000237068"/>
    </source>
</evidence>
<organism evidence="1 2">
    <name type="scientific">Stutzerimonas stutzeri</name>
    <name type="common">Pseudomonas stutzeri</name>
    <dbReference type="NCBI Taxonomy" id="316"/>
    <lineage>
        <taxon>Bacteria</taxon>
        <taxon>Pseudomonadati</taxon>
        <taxon>Pseudomonadota</taxon>
        <taxon>Gammaproteobacteria</taxon>
        <taxon>Pseudomonadales</taxon>
        <taxon>Pseudomonadaceae</taxon>
        <taxon>Stutzerimonas</taxon>
    </lineage>
</organism>
<accession>A0A2S4AKX3</accession>
<dbReference type="Proteomes" id="UP000237068">
    <property type="component" value="Unassembled WGS sequence"/>
</dbReference>